<evidence type="ECO:0000313" key="1">
    <source>
        <dbReference type="EMBL" id="MPC23312.1"/>
    </source>
</evidence>
<dbReference type="AlphaFoldDB" id="A0A5B7DNW7"/>
<proteinExistence type="predicted"/>
<keyword evidence="2" id="KW-1185">Reference proteome</keyword>
<dbReference type="Proteomes" id="UP000324222">
    <property type="component" value="Unassembled WGS sequence"/>
</dbReference>
<accession>A0A5B7DNW7</accession>
<name>A0A5B7DNW7_PORTR</name>
<comment type="caution">
    <text evidence="1">The sequence shown here is derived from an EMBL/GenBank/DDBJ whole genome shotgun (WGS) entry which is preliminary data.</text>
</comment>
<organism evidence="1 2">
    <name type="scientific">Portunus trituberculatus</name>
    <name type="common">Swimming crab</name>
    <name type="synonym">Neptunus trituberculatus</name>
    <dbReference type="NCBI Taxonomy" id="210409"/>
    <lineage>
        <taxon>Eukaryota</taxon>
        <taxon>Metazoa</taxon>
        <taxon>Ecdysozoa</taxon>
        <taxon>Arthropoda</taxon>
        <taxon>Crustacea</taxon>
        <taxon>Multicrustacea</taxon>
        <taxon>Malacostraca</taxon>
        <taxon>Eumalacostraca</taxon>
        <taxon>Eucarida</taxon>
        <taxon>Decapoda</taxon>
        <taxon>Pleocyemata</taxon>
        <taxon>Brachyura</taxon>
        <taxon>Eubrachyura</taxon>
        <taxon>Portunoidea</taxon>
        <taxon>Portunidae</taxon>
        <taxon>Portuninae</taxon>
        <taxon>Portunus</taxon>
    </lineage>
</organism>
<gene>
    <name evidence="1" type="ORF">E2C01_016355</name>
</gene>
<dbReference type="EMBL" id="VSRR010001190">
    <property type="protein sequence ID" value="MPC23312.1"/>
    <property type="molecule type" value="Genomic_DNA"/>
</dbReference>
<sequence>MDMAWSWVWRCGRRRARPAPDSPTQGRGRRVTCHTTLVHLLVEHLQRQQHHYKVVSQIELPWEDHNTMFSRCSALSRPSIRLVPALSPFSMIRLELRATQLRPPRHLPP</sequence>
<reference evidence="1 2" key="1">
    <citation type="submission" date="2019-05" db="EMBL/GenBank/DDBJ databases">
        <title>Another draft genome of Portunus trituberculatus and its Hox gene families provides insights of decapod evolution.</title>
        <authorList>
            <person name="Jeong J.-H."/>
            <person name="Song I."/>
            <person name="Kim S."/>
            <person name="Choi T."/>
            <person name="Kim D."/>
            <person name="Ryu S."/>
            <person name="Kim W."/>
        </authorList>
    </citation>
    <scope>NUCLEOTIDE SEQUENCE [LARGE SCALE GENOMIC DNA]</scope>
    <source>
        <tissue evidence="1">Muscle</tissue>
    </source>
</reference>
<evidence type="ECO:0000313" key="2">
    <source>
        <dbReference type="Proteomes" id="UP000324222"/>
    </source>
</evidence>
<protein>
    <submittedName>
        <fullName evidence="1">Uncharacterized protein</fullName>
    </submittedName>
</protein>